<reference evidence="1" key="1">
    <citation type="submission" date="2018-05" db="EMBL/GenBank/DDBJ databases">
        <authorList>
            <person name="Lanie J.A."/>
            <person name="Ng W.-L."/>
            <person name="Kazmierczak K.M."/>
            <person name="Andrzejewski T.M."/>
            <person name="Davidsen T.M."/>
            <person name="Wayne K.J."/>
            <person name="Tettelin H."/>
            <person name="Glass J.I."/>
            <person name="Rusch D."/>
            <person name="Podicherti R."/>
            <person name="Tsui H.-C.T."/>
            <person name="Winkler M.E."/>
        </authorList>
    </citation>
    <scope>NUCLEOTIDE SEQUENCE</scope>
</reference>
<proteinExistence type="predicted"/>
<gene>
    <name evidence="1" type="ORF">METZ01_LOCUS204357</name>
</gene>
<protein>
    <submittedName>
        <fullName evidence="1">Uncharacterized protein</fullName>
    </submittedName>
</protein>
<organism evidence="1">
    <name type="scientific">marine metagenome</name>
    <dbReference type="NCBI Taxonomy" id="408172"/>
    <lineage>
        <taxon>unclassified sequences</taxon>
        <taxon>metagenomes</taxon>
        <taxon>ecological metagenomes</taxon>
    </lineage>
</organism>
<evidence type="ECO:0000313" key="1">
    <source>
        <dbReference type="EMBL" id="SVB51503.1"/>
    </source>
</evidence>
<name>A0A382ENG8_9ZZZZ</name>
<sequence length="147" mass="16685">MAVRASMSDLITYTKRLVNQTAAASPWTEQQIQDVLDQHRTHFNFILLDHDSQYNFYYTRAYNRESLALADSLTYGESNLSGVTVPDFSLYTQVGFFESDIALYNGRDTSNTAHSPDDTNLYDGTFIFSTAPDTDLYVFGKGYNVWA</sequence>
<accession>A0A382ENG8</accession>
<dbReference type="EMBL" id="UINC01045126">
    <property type="protein sequence ID" value="SVB51503.1"/>
    <property type="molecule type" value="Genomic_DNA"/>
</dbReference>
<feature type="non-terminal residue" evidence="1">
    <location>
        <position position="147"/>
    </location>
</feature>
<dbReference type="AlphaFoldDB" id="A0A382ENG8"/>